<dbReference type="SUPFAM" id="SSF140415">
    <property type="entry name" value="YppE-like"/>
    <property type="match status" value="1"/>
</dbReference>
<evidence type="ECO:0000313" key="1">
    <source>
        <dbReference type="EMBL" id="MDC3424755.1"/>
    </source>
</evidence>
<protein>
    <submittedName>
        <fullName evidence="1">YppE family protein</fullName>
    </submittedName>
</protein>
<dbReference type="InterPro" id="IPR014913">
    <property type="entry name" value="YppE-like"/>
</dbReference>
<dbReference type="Gene3D" id="1.20.120.440">
    <property type="entry name" value="YppE-like"/>
    <property type="match status" value="1"/>
</dbReference>
<keyword evidence="2" id="KW-1185">Reference proteome</keyword>
<comment type="caution">
    <text evidence="1">The sequence shown here is derived from an EMBL/GenBank/DDBJ whole genome shotgun (WGS) entry which is preliminary data.</text>
</comment>
<dbReference type="Pfam" id="PF08807">
    <property type="entry name" value="DUF1798"/>
    <property type="match status" value="1"/>
</dbReference>
<dbReference type="AlphaFoldDB" id="A0A9X3WSQ2"/>
<sequence>MEIKKTTLELQTKILQLKERYLTSQKPEDKKDHAFFSFVKEETTPTYLLNQQWEEQAMRFVQNKKVHVHPQQIVSTSENIALLLMHSYYIDVRKKRYMELHHSVLYVFNRLLEDVDRIQANTVNK</sequence>
<dbReference type="InterPro" id="IPR023351">
    <property type="entry name" value="YppE-like_sf"/>
</dbReference>
<proteinExistence type="predicted"/>
<accession>A0A9X3WSQ2</accession>
<dbReference type="Proteomes" id="UP001145050">
    <property type="component" value="Unassembled WGS sequence"/>
</dbReference>
<name>A0A9X3WSQ2_9BACI</name>
<gene>
    <name evidence="1" type="ORF">NC797_09560</name>
</gene>
<evidence type="ECO:0000313" key="2">
    <source>
        <dbReference type="Proteomes" id="UP001145050"/>
    </source>
</evidence>
<reference evidence="1" key="1">
    <citation type="submission" date="2022-06" db="EMBL/GenBank/DDBJ databases">
        <title>Aquibacillus sp. a new bacterium isolated from soil saline samples.</title>
        <authorList>
            <person name="Galisteo C."/>
            <person name="De La Haba R."/>
            <person name="Sanchez-Porro C."/>
            <person name="Ventosa A."/>
        </authorList>
    </citation>
    <scope>NUCLEOTIDE SEQUENCE</scope>
    <source>
        <strain evidence="1">3ASR75-11</strain>
    </source>
</reference>
<dbReference type="EMBL" id="JAMQKB010000008">
    <property type="protein sequence ID" value="MDC3424755.1"/>
    <property type="molecule type" value="Genomic_DNA"/>
</dbReference>
<organism evidence="1 2">
    <name type="scientific">Terrihalobacillus insolitus</name>
    <dbReference type="NCBI Taxonomy" id="2950438"/>
    <lineage>
        <taxon>Bacteria</taxon>
        <taxon>Bacillati</taxon>
        <taxon>Bacillota</taxon>
        <taxon>Bacilli</taxon>
        <taxon>Bacillales</taxon>
        <taxon>Bacillaceae</taxon>
        <taxon>Terrihalobacillus</taxon>
    </lineage>
</organism>
<dbReference type="RefSeq" id="WP_272436557.1">
    <property type="nucleotide sequence ID" value="NZ_JAMQKB010000008.1"/>
</dbReference>